<evidence type="ECO:0000256" key="3">
    <source>
        <dbReference type="ARBA" id="ARBA00022833"/>
    </source>
</evidence>
<keyword evidence="2 4" id="KW-0863">Zinc-finger</keyword>
<evidence type="ECO:0000313" key="7">
    <source>
        <dbReference type="EMBL" id="KAG8388161.1"/>
    </source>
</evidence>
<evidence type="ECO:0000256" key="1">
    <source>
        <dbReference type="ARBA" id="ARBA00022723"/>
    </source>
</evidence>
<gene>
    <name evidence="7" type="ORF">BUALT_Bualt02G0097100</name>
</gene>
<evidence type="ECO:0000313" key="8">
    <source>
        <dbReference type="Proteomes" id="UP000826271"/>
    </source>
</evidence>
<evidence type="ECO:0000259" key="6">
    <source>
        <dbReference type="PROSITE" id="PS51999"/>
    </source>
</evidence>
<dbReference type="EMBL" id="WHWC01000002">
    <property type="protein sequence ID" value="KAG8388161.1"/>
    <property type="molecule type" value="Genomic_DNA"/>
</dbReference>
<sequence>MDPSSCYCSQLRTLGCSWTSSNPGRRFYGCGQYGTVGGCNYFLWFDPPMCERSRQVIPGLLRSIDQTESQLHQVQAELRTVKTELQRVDQRGKRIQKVFLVAFLFLLLIFKNGKSNIENTNVGEVKQLL</sequence>
<accession>A0AAV6XYZ5</accession>
<organism evidence="7 8">
    <name type="scientific">Buddleja alternifolia</name>
    <dbReference type="NCBI Taxonomy" id="168488"/>
    <lineage>
        <taxon>Eukaryota</taxon>
        <taxon>Viridiplantae</taxon>
        <taxon>Streptophyta</taxon>
        <taxon>Embryophyta</taxon>
        <taxon>Tracheophyta</taxon>
        <taxon>Spermatophyta</taxon>
        <taxon>Magnoliopsida</taxon>
        <taxon>eudicotyledons</taxon>
        <taxon>Gunneridae</taxon>
        <taxon>Pentapetalae</taxon>
        <taxon>asterids</taxon>
        <taxon>lamiids</taxon>
        <taxon>Lamiales</taxon>
        <taxon>Scrophulariaceae</taxon>
        <taxon>Buddlejeae</taxon>
        <taxon>Buddleja</taxon>
    </lineage>
</organism>
<keyword evidence="3" id="KW-0862">Zinc</keyword>
<evidence type="ECO:0000256" key="2">
    <source>
        <dbReference type="ARBA" id="ARBA00022771"/>
    </source>
</evidence>
<evidence type="ECO:0000256" key="5">
    <source>
        <dbReference type="SAM" id="Coils"/>
    </source>
</evidence>
<keyword evidence="8" id="KW-1185">Reference proteome</keyword>
<keyword evidence="5" id="KW-0175">Coiled coil</keyword>
<dbReference type="AlphaFoldDB" id="A0AAV6XYZ5"/>
<dbReference type="PANTHER" id="PTHR33248">
    <property type="entry name" value="ZINC ION-BINDING PROTEIN"/>
    <property type="match status" value="1"/>
</dbReference>
<feature type="domain" description="GRF-type" evidence="6">
    <location>
        <begin position="6"/>
        <end position="48"/>
    </location>
</feature>
<dbReference type="GO" id="GO:0008270">
    <property type="term" value="F:zinc ion binding"/>
    <property type="evidence" value="ECO:0007669"/>
    <property type="project" value="UniProtKB-KW"/>
</dbReference>
<dbReference type="InterPro" id="IPR010666">
    <property type="entry name" value="Znf_GRF"/>
</dbReference>
<dbReference type="PROSITE" id="PS51999">
    <property type="entry name" value="ZF_GRF"/>
    <property type="match status" value="1"/>
</dbReference>
<evidence type="ECO:0000256" key="4">
    <source>
        <dbReference type="PROSITE-ProRule" id="PRU01343"/>
    </source>
</evidence>
<keyword evidence="1" id="KW-0479">Metal-binding</keyword>
<feature type="coiled-coil region" evidence="5">
    <location>
        <begin position="64"/>
        <end position="91"/>
    </location>
</feature>
<proteinExistence type="predicted"/>
<protein>
    <recommendedName>
        <fullName evidence="6">GRF-type domain-containing protein</fullName>
    </recommendedName>
</protein>
<name>A0AAV6XYZ5_9LAMI</name>
<dbReference type="Proteomes" id="UP000826271">
    <property type="component" value="Unassembled WGS sequence"/>
</dbReference>
<comment type="caution">
    <text evidence="7">The sequence shown here is derived from an EMBL/GenBank/DDBJ whole genome shotgun (WGS) entry which is preliminary data.</text>
</comment>
<reference evidence="7" key="1">
    <citation type="submission" date="2019-10" db="EMBL/GenBank/DDBJ databases">
        <authorList>
            <person name="Zhang R."/>
            <person name="Pan Y."/>
            <person name="Wang J."/>
            <person name="Ma R."/>
            <person name="Yu S."/>
        </authorList>
    </citation>
    <scope>NUCLEOTIDE SEQUENCE</scope>
    <source>
        <strain evidence="7">LA-IB0</strain>
        <tissue evidence="7">Leaf</tissue>
    </source>
</reference>